<dbReference type="InterPro" id="IPR009737">
    <property type="entry name" value="Aim32/Apd1-like"/>
</dbReference>
<dbReference type="PANTHER" id="PTHR31902">
    <property type="entry name" value="ACTIN PATCHES DISTAL PROTEIN 1"/>
    <property type="match status" value="1"/>
</dbReference>
<name>A0A1B7TBA2_9ASCO</name>
<dbReference type="EMBL" id="LXPE01000028">
    <property type="protein sequence ID" value="OBA25993.1"/>
    <property type="molecule type" value="Genomic_DNA"/>
</dbReference>
<comment type="caution">
    <text evidence="3">The sequence shown here is derived from an EMBL/GenBank/DDBJ whole genome shotgun (WGS) entry which is preliminary data.</text>
</comment>
<dbReference type="Pfam" id="PF06999">
    <property type="entry name" value="Suc_Fer-like"/>
    <property type="match status" value="1"/>
</dbReference>
<proteinExistence type="inferred from homology"/>
<evidence type="ECO:0000313" key="4">
    <source>
        <dbReference type="Proteomes" id="UP000092321"/>
    </source>
</evidence>
<comment type="similarity">
    <text evidence="1">Belongs to the AIM32 family.</text>
</comment>
<dbReference type="SUPFAM" id="SSF52833">
    <property type="entry name" value="Thioredoxin-like"/>
    <property type="match status" value="1"/>
</dbReference>
<dbReference type="AlphaFoldDB" id="A0A1B7TBA2"/>
<sequence>MNNFLLKKIPSILIVQKRTLTTNINKENSLFEFVSIKKLIPGYKVLQENCNCYLNKLSETEKLSDPFFQVNFDKENEELRSEIPIFKRHLLLLDTISKEGKNHLNWISKIEKDTNFPLNVVKPIKQKNMDMMKENRTLPLMVNVLELINNKKNNFDNENYQVLSLPEWKIITFDKDYIKEATEFLNTENLISNSINPNIKITNFESEKILMVCGHNQRDRRCGIMTNEIISNKDLKEVVKYDLGVVSHIGGHKFAGNIAIYMKNRNGDNKIKTNTIWFRHVTPEVLDLILKQLEEGKIIQEFYRGSITF</sequence>
<dbReference type="Proteomes" id="UP000092321">
    <property type="component" value="Unassembled WGS sequence"/>
</dbReference>
<protein>
    <recommendedName>
        <fullName evidence="2">Altered inheritance of mitochondria protein 32</fullName>
    </recommendedName>
</protein>
<dbReference type="Gene3D" id="3.40.30.10">
    <property type="entry name" value="Glutaredoxin"/>
    <property type="match status" value="1"/>
</dbReference>
<gene>
    <name evidence="3" type="ORF">HANVADRAFT_53486</name>
</gene>
<evidence type="ECO:0000256" key="1">
    <source>
        <dbReference type="ARBA" id="ARBA00038208"/>
    </source>
</evidence>
<dbReference type="PANTHER" id="PTHR31902:SF7">
    <property type="entry name" value="ALTERED INHERITANCE OF MITOCHONDRIA PROTEIN 32"/>
    <property type="match status" value="1"/>
</dbReference>
<dbReference type="CDD" id="cd03062">
    <property type="entry name" value="TRX_Fd_Sucrase"/>
    <property type="match status" value="1"/>
</dbReference>
<evidence type="ECO:0000256" key="2">
    <source>
        <dbReference type="ARBA" id="ARBA00040895"/>
    </source>
</evidence>
<organism evidence="3 4">
    <name type="scientific">Hanseniaspora valbyensis NRRL Y-1626</name>
    <dbReference type="NCBI Taxonomy" id="766949"/>
    <lineage>
        <taxon>Eukaryota</taxon>
        <taxon>Fungi</taxon>
        <taxon>Dikarya</taxon>
        <taxon>Ascomycota</taxon>
        <taxon>Saccharomycotina</taxon>
        <taxon>Saccharomycetes</taxon>
        <taxon>Saccharomycodales</taxon>
        <taxon>Saccharomycodaceae</taxon>
        <taxon>Hanseniaspora</taxon>
    </lineage>
</organism>
<evidence type="ECO:0000313" key="3">
    <source>
        <dbReference type="EMBL" id="OBA25993.1"/>
    </source>
</evidence>
<reference evidence="4" key="1">
    <citation type="journal article" date="2016" name="Proc. Natl. Acad. Sci. U.S.A.">
        <title>Comparative genomics of biotechnologically important yeasts.</title>
        <authorList>
            <person name="Riley R."/>
            <person name="Haridas S."/>
            <person name="Wolfe K.H."/>
            <person name="Lopes M.R."/>
            <person name="Hittinger C.T."/>
            <person name="Goeker M."/>
            <person name="Salamov A.A."/>
            <person name="Wisecaver J.H."/>
            <person name="Long T.M."/>
            <person name="Calvey C.H."/>
            <person name="Aerts A.L."/>
            <person name="Barry K.W."/>
            <person name="Choi C."/>
            <person name="Clum A."/>
            <person name="Coughlan A.Y."/>
            <person name="Deshpande S."/>
            <person name="Douglass A.P."/>
            <person name="Hanson S.J."/>
            <person name="Klenk H.-P."/>
            <person name="LaButti K.M."/>
            <person name="Lapidus A."/>
            <person name="Lindquist E.A."/>
            <person name="Lipzen A.M."/>
            <person name="Meier-Kolthoff J.P."/>
            <person name="Ohm R.A."/>
            <person name="Otillar R.P."/>
            <person name="Pangilinan J.L."/>
            <person name="Peng Y."/>
            <person name="Rokas A."/>
            <person name="Rosa C.A."/>
            <person name="Scheuner C."/>
            <person name="Sibirny A.A."/>
            <person name="Slot J.C."/>
            <person name="Stielow J.B."/>
            <person name="Sun H."/>
            <person name="Kurtzman C.P."/>
            <person name="Blackwell M."/>
            <person name="Grigoriev I.V."/>
            <person name="Jeffries T.W."/>
        </authorList>
    </citation>
    <scope>NUCLEOTIDE SEQUENCE [LARGE SCALE GENOMIC DNA]</scope>
    <source>
        <strain evidence="4">NRRL Y-1626</strain>
    </source>
</reference>
<dbReference type="InterPro" id="IPR036249">
    <property type="entry name" value="Thioredoxin-like_sf"/>
</dbReference>
<dbReference type="OrthoDB" id="10253744at2759"/>
<accession>A0A1B7TBA2</accession>
<keyword evidence="4" id="KW-1185">Reference proteome</keyword>